<protein>
    <submittedName>
        <fullName evidence="3">DUF4082 domain-containing protein</fullName>
    </submittedName>
</protein>
<dbReference type="InterPro" id="IPR003344">
    <property type="entry name" value="Big_1_dom"/>
</dbReference>
<organism evidence="3 4">
    <name type="scientific">Hassallia byssoidea VB512170</name>
    <dbReference type="NCBI Taxonomy" id="1304833"/>
    <lineage>
        <taxon>Bacteria</taxon>
        <taxon>Bacillati</taxon>
        <taxon>Cyanobacteriota</taxon>
        <taxon>Cyanophyceae</taxon>
        <taxon>Nostocales</taxon>
        <taxon>Tolypothrichaceae</taxon>
        <taxon>Hassallia</taxon>
    </lineage>
</organism>
<dbReference type="AlphaFoldDB" id="A0A846H3E0"/>
<accession>A0A846H3E0</accession>
<comment type="caution">
    <text evidence="3">The sequence shown here is derived from an EMBL/GenBank/DDBJ whole genome shotgun (WGS) entry which is preliminary data.</text>
</comment>
<dbReference type="Gene3D" id="2.60.40.1120">
    <property type="entry name" value="Carboxypeptidase-like, regulatory domain"/>
    <property type="match status" value="1"/>
</dbReference>
<dbReference type="Pfam" id="PF13313">
    <property type="entry name" value="DUF4082"/>
    <property type="match status" value="1"/>
</dbReference>
<dbReference type="Pfam" id="PF20254">
    <property type="entry name" value="DMFA2_C"/>
    <property type="match status" value="1"/>
</dbReference>
<dbReference type="EMBL" id="JTCM02000004">
    <property type="protein sequence ID" value="NEU71623.1"/>
    <property type="molecule type" value="Genomic_DNA"/>
</dbReference>
<dbReference type="InterPro" id="IPR025141">
    <property type="entry name" value="DUF4082"/>
</dbReference>
<reference evidence="3 4" key="1">
    <citation type="journal article" date="2015" name="Genome Announc.">
        <title>Draft Genome Sequence of Cyanobacterium Hassallia byssoidea Strain VB512170, Isolated from Monuments in India.</title>
        <authorList>
            <person name="Singh D."/>
            <person name="Chandrababunaidu M.M."/>
            <person name="Panda A."/>
            <person name="Sen D."/>
            <person name="Bhattacharyya S."/>
            <person name="Adhikary S.P."/>
            <person name="Tripathy S."/>
        </authorList>
    </citation>
    <scope>NUCLEOTIDE SEQUENCE [LARGE SCALE GENOMIC DNA]</scope>
    <source>
        <strain evidence="3 4">VB512170</strain>
    </source>
</reference>
<evidence type="ECO:0000259" key="2">
    <source>
        <dbReference type="PROSITE" id="PS51127"/>
    </source>
</evidence>
<feature type="domain" description="Big-1" evidence="2">
    <location>
        <begin position="279"/>
        <end position="379"/>
    </location>
</feature>
<dbReference type="Gene3D" id="2.60.40.10">
    <property type="entry name" value="Immunoglobulins"/>
    <property type="match status" value="1"/>
</dbReference>
<dbReference type="InterPro" id="IPR013783">
    <property type="entry name" value="Ig-like_fold"/>
</dbReference>
<keyword evidence="4" id="KW-1185">Reference proteome</keyword>
<gene>
    <name evidence="3" type="ORF">PI95_003240</name>
</gene>
<name>A0A846H3E0_9CYAN</name>
<comment type="similarity">
    <text evidence="1">Belongs to the intimin/invasin family.</text>
</comment>
<evidence type="ECO:0000256" key="1">
    <source>
        <dbReference type="ARBA" id="ARBA00010116"/>
    </source>
</evidence>
<dbReference type="InterPro" id="IPR008964">
    <property type="entry name" value="Invasin/intimin_cell_adhesion"/>
</dbReference>
<dbReference type="PROSITE" id="PS51127">
    <property type="entry name" value="BIG1"/>
    <property type="match status" value="1"/>
</dbReference>
<proteinExistence type="inferred from homology"/>
<dbReference type="Pfam" id="PF02369">
    <property type="entry name" value="Big_1"/>
    <property type="match status" value="1"/>
</dbReference>
<sequence length="877" mass="95369">MNLPQSQFTIISGDRQSGVIKTVLPKPLVVQLIDSAGNPRANVPVNFAVKSGGSVSPTTALTDAQGRASTMLTLGTEAGVINAIATASNIGSVSFSATAVATTNPIYLEKQNPATTERQITNQATNNQSVFTNQQPNNENATDGVEYELGMKFRSTKNGNIVAIRFWKAPGESGTHIGKIWTADGVLLASCTYTNETASGWQQQTLSTPLVIQANTTYVVSVNTANTYFPISPQGLASSVVNGDVSSVADGSNGVYGNVNALPTNSYMSSNYFRDIVFTAQVTASITKVSGDNQQGAIKTVLPYPLVVQVKDSAGNPQVGVTVNFAISNGGGTVSPASAVTDANGKASTMLTLGQVAGVTNAIATAANIGSVSFSATAQPTTTNPIYLENLKPGTTDWQITNQATNNEIAGYATATSVNQGESLPIKVSLAQPGKFTIKVYRLGYYGGKGGRLIKDSGQLNGFTQPACAIADANTRLVECNWSTSYTLKVTKNWTSGLYIANLRDQITGKQSQIWFVVRNDSSQSDILFQSSFTTFCAYNNYGGYSLYEYSSKHNQKAVKVSFDRPFSQTLGHDDYNHFLSWERNMMRWLEYLGYDVSYITNVDVHTNPYILQRHKLFLSVGHDEYWSKEQRDGVEQARDAKVNLAFFSANSAYWRFRFEKSSRGEANRVMVCYKDTQDPVAPTNKWRSRENQRPENALIGVMYTGDRDDLYYTWGDPNGTTDTYNGYDFVVANSLDPYYAHTNLKDGDSLSQLVGFEWDGVVNNGFSPKGLVILSSSPVEPKSRDLDLSPGTNTQVSNAVRYTAHSGAKVFASGSIQWMWGLDSDRVKPFKEDIRAQQMAINILADMGAKPLIPFNFKVDTSSHFESREQKAAVSI</sequence>
<dbReference type="SUPFAM" id="SSF49373">
    <property type="entry name" value="Invasin/intimin cell-adhesion fragments"/>
    <property type="match status" value="2"/>
</dbReference>
<dbReference type="InterPro" id="IPR046540">
    <property type="entry name" value="DMFA2_C"/>
</dbReference>
<dbReference type="Proteomes" id="UP000031549">
    <property type="component" value="Unassembled WGS sequence"/>
</dbReference>
<dbReference type="RefSeq" id="WP_063842446.1">
    <property type="nucleotide sequence ID" value="NZ_JTCM02000004.1"/>
</dbReference>
<evidence type="ECO:0000313" key="4">
    <source>
        <dbReference type="Proteomes" id="UP000031549"/>
    </source>
</evidence>
<evidence type="ECO:0000313" key="3">
    <source>
        <dbReference type="EMBL" id="NEU71623.1"/>
    </source>
</evidence>